<dbReference type="PROSITE" id="PS50005">
    <property type="entry name" value="TPR"/>
    <property type="match status" value="4"/>
</dbReference>
<keyword evidence="1" id="KW-0677">Repeat</keyword>
<dbReference type="OrthoDB" id="5468502at2"/>
<evidence type="ECO:0000256" key="1">
    <source>
        <dbReference type="ARBA" id="ARBA00022737"/>
    </source>
</evidence>
<evidence type="ECO:0000259" key="4">
    <source>
        <dbReference type="Pfam" id="PF13283"/>
    </source>
</evidence>
<keyword evidence="6" id="KW-1185">Reference proteome</keyword>
<dbReference type="PANTHER" id="PTHR44186">
    <property type="match status" value="1"/>
</dbReference>
<dbReference type="SMART" id="SM00028">
    <property type="entry name" value="TPR"/>
    <property type="match status" value="13"/>
</dbReference>
<gene>
    <name evidence="5" type="ORF">NSMM_70003</name>
</gene>
<dbReference type="InterPro" id="IPR019734">
    <property type="entry name" value="TPR_rpt"/>
</dbReference>
<protein>
    <recommendedName>
        <fullName evidence="4">Bacteriophage N4 adsorption protein A C-terminal domain-containing protein</fullName>
    </recommendedName>
</protein>
<evidence type="ECO:0000256" key="3">
    <source>
        <dbReference type="PROSITE-ProRule" id="PRU00339"/>
    </source>
</evidence>
<dbReference type="Gene3D" id="1.25.40.10">
    <property type="entry name" value="Tetratricopeptide repeat domain"/>
    <property type="match status" value="7"/>
</dbReference>
<reference evidence="5 6" key="1">
    <citation type="submission" date="2016-10" db="EMBL/GenBank/DDBJ databases">
        <authorList>
            <person name="de Groot N.N."/>
        </authorList>
    </citation>
    <scope>NUCLEOTIDE SEQUENCE [LARGE SCALE GENOMIC DNA]</scope>
    <source>
        <strain evidence="5">1</strain>
    </source>
</reference>
<dbReference type="Pfam" id="PF13283">
    <property type="entry name" value="NfrA_C"/>
    <property type="match status" value="1"/>
</dbReference>
<dbReference type="PANTHER" id="PTHR44186:SF1">
    <property type="entry name" value="BARDET-BIEDL SYNDROME 4 PROTEIN"/>
    <property type="match status" value="1"/>
</dbReference>
<sequence>MILTWILKLKLRLFFVVIGSIVLILVIFTSHAADPAFNQTKQEYYLDKLIIERSESYLESVLRKFRSFPHLDKAYRLMNENKYPESKIEFQKFFEIDLFDIKARMAYVIMLYKIKEYQEVIQQTSLALEQIGNNVLFLLYRALAHNASNNNTQALKDFNSIIASSHVLEEDKLFALETSLIILLEQKAYRQSLVLFDQYPVEKKDFNYFMRYAMAREGLGEYDLAREALDKALIHSKTKNESIQAYLALGNIYQKSHKTDLADGAYQAALAIDKGNPEILRSLSYIYYDLGHLDKAIDMMNALLIQRYDDEDQEFLANLFFANKNYLSAARAYEALLLKQTQESDLYRINILIGNSYSNAKQYDMAVKAFQHAAEVKQSSEILQYLASALENKGDVGKAIKVYRDWLDKEKSAEAYIKLSNLYISSGDKNNALLSLGLALQSGASKQQQKTVYQTQGELLYQQKNYAQAKIAYQKAAKIGSADSELAAKIESADLELLNSSAMTSLRTGRLEEASDILKKSLKIKESVNALFMLAEVEKSLGNWGKSVEIYRHLIQLKELDSKQKSNALANLGLLYLGQEEEQLALGYLRAAAFMDEQNWVNNRILGNAYARFDRWNDALVQYRSALSKQNNLENLLNFAQANGKLNKIDIANYYFQQAIEQADKDDVNFEERKTVLDTFGYFLVSQKEYDQAVERWRQSLRIRDDPVIRMRLAILLSSEFDDDQSLSQLKLMDRNSLSMELNAERYDFIAQQFAKRKQLSNAIRVQTKALEFIKTAERHYMLGNYFQSAQQNKEAVEQFKLAVDMDSDNNIFLAALGYAYSHYNQPDQSIQILEKAVEKDPENLGLLKDLAYLNLRKSDNKASKFWFKQAIDSRAAQLGSNQADVINKDNELTKLRREVRELDDNFNFTVYSGYRQNNNTVNSTGASGILGGIIPSQGGVELNYRPPIIGLRDGRTFTLFSRMLWSMEPDSFKVDSETFQSTVGIRYKPFKAHNFNLSAEKLIKIGDNSQDNWLIRGMHGWTNGFDINIEKQYWNYTTLFGDLGYFVQSPAVLSFFGEVRQGISYNLWKNIVLTPHAVIDGRIQTNDVSNLSYLEAGGGLSLKFYFNQTMHSAPKSYTELLFHYKAGIENISSGFNAMGIYRY</sequence>
<feature type="repeat" description="TPR" evidence="3">
    <location>
        <begin position="777"/>
        <end position="810"/>
    </location>
</feature>
<feature type="repeat" description="TPR" evidence="3">
    <location>
        <begin position="347"/>
        <end position="380"/>
    </location>
</feature>
<organism evidence="5 6">
    <name type="scientific">Nitrosomonas mobilis</name>
    <dbReference type="NCBI Taxonomy" id="51642"/>
    <lineage>
        <taxon>Bacteria</taxon>
        <taxon>Pseudomonadati</taxon>
        <taxon>Pseudomonadota</taxon>
        <taxon>Betaproteobacteria</taxon>
        <taxon>Nitrosomonadales</taxon>
        <taxon>Nitrosomonadaceae</taxon>
        <taxon>Nitrosomonas</taxon>
    </lineage>
</organism>
<dbReference type="Pfam" id="PF14559">
    <property type="entry name" value="TPR_19"/>
    <property type="match status" value="1"/>
</dbReference>
<accession>A0A1G5SHN8</accession>
<dbReference type="InterPro" id="IPR011990">
    <property type="entry name" value="TPR-like_helical_dom_sf"/>
</dbReference>
<evidence type="ECO:0000256" key="2">
    <source>
        <dbReference type="ARBA" id="ARBA00022803"/>
    </source>
</evidence>
<dbReference type="SUPFAM" id="SSF48452">
    <property type="entry name" value="TPR-like"/>
    <property type="match status" value="3"/>
</dbReference>
<evidence type="ECO:0000313" key="5">
    <source>
        <dbReference type="EMBL" id="SCZ86723.1"/>
    </source>
</evidence>
<dbReference type="EMBL" id="FMWO01000080">
    <property type="protein sequence ID" value="SCZ86723.1"/>
    <property type="molecule type" value="Genomic_DNA"/>
</dbReference>
<evidence type="ECO:0000313" key="6">
    <source>
        <dbReference type="Proteomes" id="UP000198729"/>
    </source>
</evidence>
<keyword evidence="2 3" id="KW-0802">TPR repeat</keyword>
<dbReference type="STRING" id="51642.NSMM_70003"/>
<dbReference type="Pfam" id="PF13181">
    <property type="entry name" value="TPR_8"/>
    <property type="match status" value="2"/>
</dbReference>
<feature type="domain" description="Bacteriophage N4 adsorption protein A C-terminal" evidence="4">
    <location>
        <begin position="977"/>
        <end position="1131"/>
    </location>
</feature>
<name>A0A1G5SHN8_9PROT</name>
<proteinExistence type="predicted"/>
<feature type="repeat" description="TPR" evidence="3">
    <location>
        <begin position="243"/>
        <end position="276"/>
    </location>
</feature>
<dbReference type="Pfam" id="PF13432">
    <property type="entry name" value="TPR_16"/>
    <property type="match status" value="1"/>
</dbReference>
<dbReference type="InterPro" id="IPR025137">
    <property type="entry name" value="NfrA_C"/>
</dbReference>
<feature type="repeat" description="TPR" evidence="3">
    <location>
        <begin position="811"/>
        <end position="844"/>
    </location>
</feature>
<dbReference type="AlphaFoldDB" id="A0A1G5SHN8"/>
<dbReference type="Proteomes" id="UP000198729">
    <property type="component" value="Unassembled WGS sequence"/>
</dbReference>